<dbReference type="RefSeq" id="WP_027675904.1">
    <property type="nucleotide sequence ID" value="NZ_CP039692.1"/>
</dbReference>
<feature type="signal peptide" evidence="5">
    <location>
        <begin position="1"/>
        <end position="27"/>
    </location>
</feature>
<dbReference type="EMBL" id="CP039692">
    <property type="protein sequence ID" value="QCI99591.1"/>
    <property type="molecule type" value="Genomic_DNA"/>
</dbReference>
<dbReference type="GO" id="GO:0015833">
    <property type="term" value="P:peptide transport"/>
    <property type="evidence" value="ECO:0007669"/>
    <property type="project" value="TreeGrafter"/>
</dbReference>
<dbReference type="PROSITE" id="PS51318">
    <property type="entry name" value="TAT"/>
    <property type="match status" value="1"/>
</dbReference>
<protein>
    <submittedName>
        <fullName evidence="7">ABC transporter substrate-binding protein</fullName>
    </submittedName>
</protein>
<evidence type="ECO:0000313" key="9">
    <source>
        <dbReference type="Proteomes" id="UP000298545"/>
    </source>
</evidence>
<dbReference type="CDD" id="cd08517">
    <property type="entry name" value="PBP2_NikA_DppA_OppA_like_13"/>
    <property type="match status" value="1"/>
</dbReference>
<feature type="chain" id="PRO_5044606331" evidence="5">
    <location>
        <begin position="28"/>
        <end position="531"/>
    </location>
</feature>
<dbReference type="InterPro" id="IPR039424">
    <property type="entry name" value="SBP_5"/>
</dbReference>
<dbReference type="Proteomes" id="UP000298545">
    <property type="component" value="Chromosome linear"/>
</dbReference>
<dbReference type="OrthoDB" id="9803988at2"/>
<dbReference type="PANTHER" id="PTHR30290">
    <property type="entry name" value="PERIPLASMIC BINDING COMPONENT OF ABC TRANSPORTER"/>
    <property type="match status" value="1"/>
</dbReference>
<dbReference type="STRING" id="1367849.GCA_000518585_03192"/>
<feature type="domain" description="Solute-binding protein family 5" evidence="6">
    <location>
        <begin position="78"/>
        <end position="437"/>
    </location>
</feature>
<evidence type="ECO:0000256" key="5">
    <source>
        <dbReference type="SAM" id="SignalP"/>
    </source>
</evidence>
<reference evidence="7 9" key="1">
    <citation type="submission" date="2019-04" db="EMBL/GenBank/DDBJ databases">
        <title>Complete genome sequence of Agrobacterium larrymoorei CFBP5473.</title>
        <authorList>
            <person name="Haryono M."/>
            <person name="Chou L."/>
            <person name="Lin Y.-C."/>
            <person name="Lai E.-M."/>
            <person name="Kuo C.-H."/>
        </authorList>
    </citation>
    <scope>NUCLEOTIDE SEQUENCE [LARGE SCALE GENOMIC DNA]</scope>
    <source>
        <strain evidence="7 9">CFBP5473</strain>
    </source>
</reference>
<keyword evidence="3" id="KW-0813">Transport</keyword>
<proteinExistence type="inferred from homology"/>
<organism evidence="7 9">
    <name type="scientific">Agrobacterium larrymoorei</name>
    <dbReference type="NCBI Taxonomy" id="160699"/>
    <lineage>
        <taxon>Bacteria</taxon>
        <taxon>Pseudomonadati</taxon>
        <taxon>Pseudomonadota</taxon>
        <taxon>Alphaproteobacteria</taxon>
        <taxon>Hyphomicrobiales</taxon>
        <taxon>Rhizobiaceae</taxon>
        <taxon>Rhizobium/Agrobacterium group</taxon>
        <taxon>Agrobacterium</taxon>
    </lineage>
</organism>
<evidence type="ECO:0000259" key="6">
    <source>
        <dbReference type="Pfam" id="PF00496"/>
    </source>
</evidence>
<evidence type="ECO:0000256" key="4">
    <source>
        <dbReference type="ARBA" id="ARBA00022729"/>
    </source>
</evidence>
<comment type="similarity">
    <text evidence="2">Belongs to the bacterial solute-binding protein 5 family.</text>
</comment>
<dbReference type="Gene3D" id="3.40.190.10">
    <property type="entry name" value="Periplasmic binding protein-like II"/>
    <property type="match status" value="1"/>
</dbReference>
<evidence type="ECO:0000256" key="1">
    <source>
        <dbReference type="ARBA" id="ARBA00004418"/>
    </source>
</evidence>
<dbReference type="KEGG" id="alf:CFBP5473_16510"/>
<dbReference type="PIRSF" id="PIRSF002741">
    <property type="entry name" value="MppA"/>
    <property type="match status" value="1"/>
</dbReference>
<dbReference type="PANTHER" id="PTHR30290:SF9">
    <property type="entry name" value="OLIGOPEPTIDE-BINDING PROTEIN APPA"/>
    <property type="match status" value="1"/>
</dbReference>
<gene>
    <name evidence="7" type="ORF">CFBP5473_16510</name>
    <name evidence="8" type="ORF">J5285_17235</name>
</gene>
<evidence type="ECO:0000256" key="3">
    <source>
        <dbReference type="ARBA" id="ARBA00022448"/>
    </source>
</evidence>
<dbReference type="GO" id="GO:0030288">
    <property type="term" value="C:outer membrane-bounded periplasmic space"/>
    <property type="evidence" value="ECO:0007669"/>
    <property type="project" value="UniProtKB-ARBA"/>
</dbReference>
<comment type="subcellular location">
    <subcellularLocation>
        <location evidence="1">Periplasm</location>
    </subcellularLocation>
</comment>
<keyword evidence="10" id="KW-1185">Reference proteome</keyword>
<dbReference type="Proteomes" id="UP000826513">
    <property type="component" value="Chromosome 2"/>
</dbReference>
<dbReference type="SUPFAM" id="SSF53850">
    <property type="entry name" value="Periplasmic binding protein-like II"/>
    <property type="match status" value="1"/>
</dbReference>
<dbReference type="InterPro" id="IPR000914">
    <property type="entry name" value="SBP_5_dom"/>
</dbReference>
<dbReference type="GO" id="GO:1904680">
    <property type="term" value="F:peptide transmembrane transporter activity"/>
    <property type="evidence" value="ECO:0007669"/>
    <property type="project" value="TreeGrafter"/>
</dbReference>
<dbReference type="AlphaFoldDB" id="A0A4D7DS15"/>
<evidence type="ECO:0000313" key="8">
    <source>
        <dbReference type="EMBL" id="QYA09138.1"/>
    </source>
</evidence>
<dbReference type="GO" id="GO:0043190">
    <property type="term" value="C:ATP-binding cassette (ABC) transporter complex"/>
    <property type="evidence" value="ECO:0007669"/>
    <property type="project" value="InterPro"/>
</dbReference>
<reference evidence="8 10" key="2">
    <citation type="submission" date="2021-03" db="EMBL/GenBank/DDBJ databases">
        <title>Rapid diversification of plasmids in a genus of pathogenic and nitrogen fixing bacteria.</title>
        <authorList>
            <person name="Weisberg A.J."/>
            <person name="Miller M."/>
            <person name="Ream W."/>
            <person name="Grunwald N.J."/>
            <person name="Chang J.H."/>
        </authorList>
    </citation>
    <scope>NUCLEOTIDE SEQUENCE [LARGE SCALE GENOMIC DNA]</scope>
    <source>
        <strain evidence="8 10">AF3.44</strain>
    </source>
</reference>
<dbReference type="Pfam" id="PF00496">
    <property type="entry name" value="SBP_bac_5"/>
    <property type="match status" value="1"/>
</dbReference>
<name>A0A4D7DS15_9HYPH</name>
<sequence length="531" mass="58261">MNFSRRQFHKIALAAGAFVALPGGSFAAAEEPVSGGTLKIVYFPEPTQLVAINTSAGGPQFIGSKIYDGLLTYDYDLTPKPSLAKEWSVSADGLEYVFHLQPNAKFHDGKPVTSEDVAFSVLRLKEAHPRGRATFSQVESVDTSDPLVAKLKLAKPSPGLITALAASESPIVPKHIFETFKPTENPKTDQIIGSGPFVLKEWTPGSHILLEKNADYWDQPRPHLDRVIIRLINDAGARAAALETGEGDIGHNPVALSDLERLKAVPSLKVDDQIYAYAGQQNQLVINLENEYLKNLKVRQAIAHAINVPSLIDIVLYGYAVPSPTPISPGLPKFHNPDIGFAKFDTSLSEKLLDEAGFPRKGDGKRFKLRVTTNPFNPQTYSDFIAQALIKIGIEPDIQKFDFGTYVKVVYTDRAWDLSVESLSNTFDPTAGVQRVYWSKNFKIGLPFSNASHYENPEVDRLLEAAAVEPDIEKRAKLFKEFQVIIAKDLPVINLVSPIQPVVGNIKVKDYAVGAEGLSGNLAHTWLAKEA</sequence>
<evidence type="ECO:0000256" key="2">
    <source>
        <dbReference type="ARBA" id="ARBA00005695"/>
    </source>
</evidence>
<dbReference type="InterPro" id="IPR006311">
    <property type="entry name" value="TAT_signal"/>
</dbReference>
<keyword evidence="4 5" id="KW-0732">Signal</keyword>
<evidence type="ECO:0000313" key="7">
    <source>
        <dbReference type="EMBL" id="QCI99591.1"/>
    </source>
</evidence>
<dbReference type="Gene3D" id="3.90.76.10">
    <property type="entry name" value="Dipeptide-binding Protein, Domain 1"/>
    <property type="match status" value="1"/>
</dbReference>
<dbReference type="InterPro" id="IPR030678">
    <property type="entry name" value="Peptide/Ni-bd"/>
</dbReference>
<accession>A0A4D7DS15</accession>
<evidence type="ECO:0000313" key="10">
    <source>
        <dbReference type="Proteomes" id="UP000826513"/>
    </source>
</evidence>
<dbReference type="Gene3D" id="3.10.105.10">
    <property type="entry name" value="Dipeptide-binding Protein, Domain 3"/>
    <property type="match status" value="1"/>
</dbReference>
<dbReference type="EMBL" id="CP072168">
    <property type="protein sequence ID" value="QYA09138.1"/>
    <property type="molecule type" value="Genomic_DNA"/>
</dbReference>